<dbReference type="GO" id="GO:1901135">
    <property type="term" value="P:carbohydrate derivative metabolic process"/>
    <property type="evidence" value="ECO:0007669"/>
    <property type="project" value="InterPro"/>
</dbReference>
<organism evidence="6 7">
    <name type="scientific">Escherichia coli</name>
    <dbReference type="NCBI Taxonomy" id="562"/>
    <lineage>
        <taxon>Bacteria</taxon>
        <taxon>Pseudomonadati</taxon>
        <taxon>Pseudomonadota</taxon>
        <taxon>Gammaproteobacteria</taxon>
        <taxon>Enterobacterales</taxon>
        <taxon>Enterobacteriaceae</taxon>
        <taxon>Escherichia</taxon>
    </lineage>
</organism>
<dbReference type="Pfam" id="PF01380">
    <property type="entry name" value="SIS"/>
    <property type="match status" value="2"/>
</dbReference>
<dbReference type="Proteomes" id="UP000254159">
    <property type="component" value="Unassembled WGS sequence"/>
</dbReference>
<evidence type="ECO:0000313" key="6">
    <source>
        <dbReference type="EMBL" id="STI15627.1"/>
    </source>
</evidence>
<keyword evidence="2" id="KW-0677">Repeat</keyword>
<dbReference type="InterPro" id="IPR035466">
    <property type="entry name" value="GlmS/AgaS_SIS"/>
</dbReference>
<dbReference type="GO" id="GO:0009401">
    <property type="term" value="P:phosphoenolpyruvate-dependent sugar phosphotransferase system"/>
    <property type="evidence" value="ECO:0007669"/>
    <property type="project" value="TreeGrafter"/>
</dbReference>
<dbReference type="GO" id="GO:0097367">
    <property type="term" value="F:carbohydrate derivative binding"/>
    <property type="evidence" value="ECO:0007669"/>
    <property type="project" value="InterPro"/>
</dbReference>
<feature type="domain" description="SIS" evidence="5">
    <location>
        <begin position="232"/>
        <end position="381"/>
    </location>
</feature>
<dbReference type="SUPFAM" id="SSF53697">
    <property type="entry name" value="SIS domain"/>
    <property type="match status" value="1"/>
</dbReference>
<keyword evidence="6" id="KW-0413">Isomerase</keyword>
<dbReference type="EC" id="5.3.1.-" evidence="6"/>
<dbReference type="EC" id="5.-.-.-" evidence="6"/>
<dbReference type="NCBIfam" id="TIGR02815">
    <property type="entry name" value="agaS_fam"/>
    <property type="match status" value="1"/>
</dbReference>
<evidence type="ECO:0000256" key="1">
    <source>
        <dbReference type="ARBA" id="ARBA00007748"/>
    </source>
</evidence>
<gene>
    <name evidence="6" type="primary">agaS</name>
    <name evidence="6" type="ORF">NCTC10865_00852</name>
</gene>
<dbReference type="CDD" id="cd05008">
    <property type="entry name" value="SIS_GlmS_GlmD_1"/>
    <property type="match status" value="1"/>
</dbReference>
<name>A0A376RDZ7_ECOLX</name>
<comment type="catalytic activity">
    <reaction evidence="4">
        <text>D-galactosamine 6-phosphate + H2O = D-tagatopyranose 1-phosphate + NH4(+)</text>
        <dbReference type="Rhea" id="RHEA:47680"/>
        <dbReference type="ChEBI" id="CHEBI:15377"/>
        <dbReference type="ChEBI" id="CHEBI:28938"/>
        <dbReference type="ChEBI" id="CHEBI:71674"/>
        <dbReference type="ChEBI" id="CHEBI:138150"/>
    </reaction>
</comment>
<evidence type="ECO:0000259" key="5">
    <source>
        <dbReference type="PROSITE" id="PS51464"/>
    </source>
</evidence>
<dbReference type="PANTHER" id="PTHR32502">
    <property type="entry name" value="N-ACETYLGALACTOSAMINE PERMEASE II COMPONENT-RELATED"/>
    <property type="match status" value="1"/>
</dbReference>
<evidence type="ECO:0000256" key="2">
    <source>
        <dbReference type="ARBA" id="ARBA00022737"/>
    </source>
</evidence>
<dbReference type="GO" id="GO:0016853">
    <property type="term" value="F:isomerase activity"/>
    <property type="evidence" value="ECO:0007669"/>
    <property type="project" value="UniProtKB-KW"/>
</dbReference>
<dbReference type="AlphaFoldDB" id="A0A376RDZ7"/>
<comment type="similarity">
    <text evidence="1">Belongs to the SIS family. AgaS subfamily.</text>
</comment>
<sequence>MKATTPDVKFIRLRIELCQKITPLLPPQPVHGLKKRSAISLAHGSVHSPTSTRYVSALNNFLEPLLRKENLRIILTGAGTSAFIGDIIAPWLASHTGKNFSAVPTTDLVTNPMDYLNPAHPLLLISFGRSGNSPESVAAVELANQFVPECYHLPITCNEAGALYQNAINSDNAFALLMPAETHDRGFAMTSSITTMMASCLAVFAPETINSQTFRDVADRCQAILTSLGDFSEGVFGYAPWKRIVYLGSGGLQGAARESALKVLELTAGKLAAFYDSPTGFRHGPKSLVDNETLVVVFVSSHPYTRQYDLDLLAELRRDNQAMRVIAIAAESTDIVAAGPHIILPPSRHFIDVEQAFCFLMYAQTFALMQSLHMGNTPDTPSASGTVNRVVQGVIIHPWQA</sequence>
<dbReference type="Gene3D" id="3.40.50.10490">
    <property type="entry name" value="Glucose-6-phosphate isomerase like protein, domain 1"/>
    <property type="match status" value="2"/>
</dbReference>
<evidence type="ECO:0000256" key="4">
    <source>
        <dbReference type="ARBA" id="ARBA00029292"/>
    </source>
</evidence>
<reference evidence="6 7" key="1">
    <citation type="submission" date="2018-06" db="EMBL/GenBank/DDBJ databases">
        <authorList>
            <consortium name="Pathogen Informatics"/>
            <person name="Doyle S."/>
        </authorList>
    </citation>
    <scope>NUCLEOTIDE SEQUENCE [LARGE SCALE GENOMIC DNA]</scope>
    <source>
        <strain evidence="6 7">NCTC10865</strain>
    </source>
</reference>
<proteinExistence type="inferred from homology"/>
<evidence type="ECO:0000256" key="3">
    <source>
        <dbReference type="ARBA" id="ARBA00022801"/>
    </source>
</evidence>
<accession>A0A376RDZ7</accession>
<dbReference type="InterPro" id="IPR035464">
    <property type="entry name" value="SIS_AgaS"/>
</dbReference>
<dbReference type="InterPro" id="IPR014180">
    <property type="entry name" value="Sugar_isomerase_AgaS"/>
</dbReference>
<keyword evidence="3" id="KW-0378">Hydrolase</keyword>
<dbReference type="CDD" id="cd05010">
    <property type="entry name" value="SIS_AgaS_like"/>
    <property type="match status" value="1"/>
</dbReference>
<evidence type="ECO:0000313" key="7">
    <source>
        <dbReference type="Proteomes" id="UP000254159"/>
    </source>
</evidence>
<dbReference type="InterPro" id="IPR050303">
    <property type="entry name" value="GatZ_KbaZ_carbometab"/>
</dbReference>
<protein>
    <submittedName>
        <fullName evidence="6">Putative tagatose-6-phosphate ketose/aldose isomerase</fullName>
        <ecNumber evidence="6">5.-.-.-</ecNumber>
        <ecNumber evidence="6">5.3.1.-</ecNumber>
    </submittedName>
</protein>
<feature type="domain" description="SIS" evidence="5">
    <location>
        <begin position="62"/>
        <end position="214"/>
    </location>
</feature>
<dbReference type="PANTHER" id="PTHR32502:SF3">
    <property type="entry name" value="D-GALACTOSAMINE-6-PHOSPHATE DEAMINASE AGAS-RELATED"/>
    <property type="match status" value="1"/>
</dbReference>
<dbReference type="PROSITE" id="PS51464">
    <property type="entry name" value="SIS"/>
    <property type="match status" value="2"/>
</dbReference>
<dbReference type="InterPro" id="IPR046348">
    <property type="entry name" value="SIS_dom_sf"/>
</dbReference>
<dbReference type="GO" id="GO:0005886">
    <property type="term" value="C:plasma membrane"/>
    <property type="evidence" value="ECO:0007669"/>
    <property type="project" value="TreeGrafter"/>
</dbReference>
<dbReference type="GO" id="GO:0016787">
    <property type="term" value="F:hydrolase activity"/>
    <property type="evidence" value="ECO:0007669"/>
    <property type="project" value="UniProtKB-KW"/>
</dbReference>
<dbReference type="InterPro" id="IPR001347">
    <property type="entry name" value="SIS_dom"/>
</dbReference>
<dbReference type="EMBL" id="UGCD01000002">
    <property type="protein sequence ID" value="STI15627.1"/>
    <property type="molecule type" value="Genomic_DNA"/>
</dbReference>